<dbReference type="InterPro" id="IPR056798">
    <property type="entry name" value="ADH_Fe_C"/>
</dbReference>
<dbReference type="Pfam" id="PF00465">
    <property type="entry name" value="Fe-ADH"/>
    <property type="match status" value="1"/>
</dbReference>
<dbReference type="Gene3D" id="1.20.1090.10">
    <property type="entry name" value="Dehydroquinate synthase-like - alpha domain"/>
    <property type="match status" value="1"/>
</dbReference>
<evidence type="ECO:0000256" key="2">
    <source>
        <dbReference type="ARBA" id="ARBA00023002"/>
    </source>
</evidence>
<comment type="similarity">
    <text evidence="1">Belongs to the iron-containing alcohol dehydrogenase family.</text>
</comment>
<name>A0A1N6UHP3_9SPIO</name>
<dbReference type="InterPro" id="IPR001670">
    <property type="entry name" value="ADH_Fe/GldA"/>
</dbReference>
<reference evidence="5 6" key="1">
    <citation type="submission" date="2017-01" db="EMBL/GenBank/DDBJ databases">
        <authorList>
            <person name="Mah S.A."/>
            <person name="Swanson W.J."/>
            <person name="Moy G.W."/>
            <person name="Vacquier V.D."/>
        </authorList>
    </citation>
    <scope>NUCLEOTIDE SEQUENCE [LARGE SCALE GENOMIC DNA]</scope>
    <source>
        <strain evidence="5 6">ASpG1</strain>
    </source>
</reference>
<dbReference type="EMBL" id="FTMS01000012">
    <property type="protein sequence ID" value="SIQ65155.1"/>
    <property type="molecule type" value="Genomic_DNA"/>
</dbReference>
<proteinExistence type="inferred from homology"/>
<dbReference type="Proteomes" id="UP000186400">
    <property type="component" value="Unassembled WGS sequence"/>
</dbReference>
<keyword evidence="2" id="KW-0560">Oxidoreductase</keyword>
<dbReference type="STRING" id="159291.SAMN05920897_11268"/>
<dbReference type="OrthoDB" id="9804734at2"/>
<evidence type="ECO:0000259" key="3">
    <source>
        <dbReference type="Pfam" id="PF00465"/>
    </source>
</evidence>
<keyword evidence="6" id="KW-1185">Reference proteome</keyword>
<dbReference type="Gene3D" id="3.40.50.1970">
    <property type="match status" value="1"/>
</dbReference>
<feature type="domain" description="Fe-containing alcohol dehydrogenase-like C-terminal" evidence="4">
    <location>
        <begin position="206"/>
        <end position="344"/>
    </location>
</feature>
<evidence type="ECO:0000259" key="4">
    <source>
        <dbReference type="Pfam" id="PF25137"/>
    </source>
</evidence>
<sequence>MTSPSFACPRQPALLVEQGGFLRLPEILRNQGFSRPAIITAGGSLRGRPQWDSLLKRLGAEQWRWYDQSVQGEPGPALVNSMVDRVRTELPDCDVVVAVGGGSVLDAAKALAAGCAMAAGEADPHSFDITAYLEGVGDREPSGATLPLIAFPSTAGTGSEATANAVLSTIGPGGFKKSLRHDNFIPLLAVIDGDLHKGCPLEITRAGGLDAITQLLEAYLSTRANPLTDALALQGLTCAGEAFPALLQGEDTPVLREKMALAAYLSGVCLAAVGLGLVHGFASPLGAMRNIPHGAVCGILLGPVSRRTLREADGDTVARYGRAARALGLSPCGEVLAETVQTWAAPLGRLGDYGFTREDLDLVVAGTGLKNHPLTLDKAALTALLGEVL</sequence>
<dbReference type="GO" id="GO:0004022">
    <property type="term" value="F:alcohol dehydrogenase (NAD+) activity"/>
    <property type="evidence" value="ECO:0007669"/>
    <property type="project" value="TreeGrafter"/>
</dbReference>
<accession>A0A1N6UHP3</accession>
<dbReference type="PANTHER" id="PTHR11496">
    <property type="entry name" value="ALCOHOL DEHYDROGENASE"/>
    <property type="match status" value="1"/>
</dbReference>
<protein>
    <submittedName>
        <fullName evidence="5">Alcohol dehydrogenase, class IV</fullName>
    </submittedName>
</protein>
<dbReference type="SUPFAM" id="SSF56796">
    <property type="entry name" value="Dehydroquinate synthase-like"/>
    <property type="match status" value="1"/>
</dbReference>
<dbReference type="RefSeq" id="WP_076489160.1">
    <property type="nucleotide sequence ID" value="NZ_FTMS01000012.1"/>
</dbReference>
<dbReference type="InterPro" id="IPR039697">
    <property type="entry name" value="Alcohol_dehydrogenase_Fe"/>
</dbReference>
<evidence type="ECO:0000313" key="6">
    <source>
        <dbReference type="Proteomes" id="UP000186400"/>
    </source>
</evidence>
<organism evidence="5 6">
    <name type="scientific">Alkalispirochaeta americana</name>
    <dbReference type="NCBI Taxonomy" id="159291"/>
    <lineage>
        <taxon>Bacteria</taxon>
        <taxon>Pseudomonadati</taxon>
        <taxon>Spirochaetota</taxon>
        <taxon>Spirochaetia</taxon>
        <taxon>Spirochaetales</taxon>
        <taxon>Spirochaetaceae</taxon>
        <taxon>Alkalispirochaeta</taxon>
    </lineage>
</organism>
<dbReference type="GO" id="GO:0046872">
    <property type="term" value="F:metal ion binding"/>
    <property type="evidence" value="ECO:0007669"/>
    <property type="project" value="InterPro"/>
</dbReference>
<evidence type="ECO:0000313" key="5">
    <source>
        <dbReference type="EMBL" id="SIQ65155.1"/>
    </source>
</evidence>
<dbReference type="PANTHER" id="PTHR11496:SF102">
    <property type="entry name" value="ALCOHOL DEHYDROGENASE 4"/>
    <property type="match status" value="1"/>
</dbReference>
<gene>
    <name evidence="5" type="ORF">SAMN05920897_11268</name>
</gene>
<evidence type="ECO:0000256" key="1">
    <source>
        <dbReference type="ARBA" id="ARBA00007358"/>
    </source>
</evidence>
<dbReference type="Pfam" id="PF25137">
    <property type="entry name" value="ADH_Fe_C"/>
    <property type="match status" value="1"/>
</dbReference>
<feature type="domain" description="Alcohol dehydrogenase iron-type/glycerol dehydrogenase GldA" evidence="3">
    <location>
        <begin position="15"/>
        <end position="192"/>
    </location>
</feature>
<dbReference type="AlphaFoldDB" id="A0A1N6UHP3"/>